<gene>
    <name evidence="3" type="ORF">RND81_06G097800</name>
</gene>
<dbReference type="SUPFAM" id="SSF159042">
    <property type="entry name" value="Plus3-like"/>
    <property type="match status" value="1"/>
</dbReference>
<proteinExistence type="predicted"/>
<dbReference type="Gene3D" id="3.90.70.200">
    <property type="entry name" value="Plus-3 domain"/>
    <property type="match status" value="1"/>
</dbReference>
<reference evidence="3" key="1">
    <citation type="submission" date="2024-03" db="EMBL/GenBank/DDBJ databases">
        <title>WGS assembly of Saponaria officinalis var. Norfolk2.</title>
        <authorList>
            <person name="Jenkins J."/>
            <person name="Shu S."/>
            <person name="Grimwood J."/>
            <person name="Barry K."/>
            <person name="Goodstein D."/>
            <person name="Schmutz J."/>
            <person name="Leebens-Mack J."/>
            <person name="Osbourn A."/>
        </authorList>
    </citation>
    <scope>NUCLEOTIDE SEQUENCE [LARGE SCALE GENOMIC DNA]</scope>
    <source>
        <strain evidence="3">JIC</strain>
    </source>
</reference>
<dbReference type="PROSITE" id="PS51360">
    <property type="entry name" value="PLUS3"/>
    <property type="match status" value="1"/>
</dbReference>
<keyword evidence="4" id="KW-1185">Reference proteome</keyword>
<dbReference type="InterPro" id="IPR036128">
    <property type="entry name" value="Plus3-like_sf"/>
</dbReference>
<dbReference type="Proteomes" id="UP001443914">
    <property type="component" value="Unassembled WGS sequence"/>
</dbReference>
<dbReference type="EMBL" id="JBDFQZ010000006">
    <property type="protein sequence ID" value="KAK9714484.1"/>
    <property type="molecule type" value="Genomic_DNA"/>
</dbReference>
<dbReference type="AlphaFoldDB" id="A0AAW1K854"/>
<feature type="domain" description="Plus3" evidence="2">
    <location>
        <begin position="13"/>
        <end position="126"/>
    </location>
</feature>
<accession>A0AAW1K854</accession>
<organism evidence="3 4">
    <name type="scientific">Saponaria officinalis</name>
    <name type="common">Common soapwort</name>
    <name type="synonym">Lychnis saponaria</name>
    <dbReference type="NCBI Taxonomy" id="3572"/>
    <lineage>
        <taxon>Eukaryota</taxon>
        <taxon>Viridiplantae</taxon>
        <taxon>Streptophyta</taxon>
        <taxon>Embryophyta</taxon>
        <taxon>Tracheophyta</taxon>
        <taxon>Spermatophyta</taxon>
        <taxon>Magnoliopsida</taxon>
        <taxon>eudicotyledons</taxon>
        <taxon>Gunneridae</taxon>
        <taxon>Pentapetalae</taxon>
        <taxon>Caryophyllales</taxon>
        <taxon>Caryophyllaceae</taxon>
        <taxon>Caryophylleae</taxon>
        <taxon>Saponaria</taxon>
    </lineage>
</organism>
<dbReference type="GO" id="GO:0003677">
    <property type="term" value="F:DNA binding"/>
    <property type="evidence" value="ECO:0007669"/>
    <property type="project" value="InterPro"/>
</dbReference>
<dbReference type="InterPro" id="IPR004343">
    <property type="entry name" value="Plus-3_dom"/>
</dbReference>
<evidence type="ECO:0000313" key="4">
    <source>
        <dbReference type="Proteomes" id="UP001443914"/>
    </source>
</evidence>
<feature type="region of interest" description="Disordered" evidence="1">
    <location>
        <begin position="104"/>
        <end position="126"/>
    </location>
</feature>
<name>A0AAW1K854_SAPOF</name>
<dbReference type="InterPro" id="IPR045894">
    <property type="entry name" value="At5g08430-like"/>
</dbReference>
<comment type="caution">
    <text evidence="3">The sequence shown here is derived from an EMBL/GenBank/DDBJ whole genome shotgun (WGS) entry which is preliminary data.</text>
</comment>
<dbReference type="PANTHER" id="PTHR46851:SF11">
    <property type="entry name" value="GYF DOMAIN-CONTAINING PROTEIN"/>
    <property type="match status" value="1"/>
</dbReference>
<dbReference type="Pfam" id="PF03126">
    <property type="entry name" value="Plus-3"/>
    <property type="match status" value="1"/>
</dbReference>
<evidence type="ECO:0000259" key="2">
    <source>
        <dbReference type="PROSITE" id="PS51360"/>
    </source>
</evidence>
<dbReference type="SMART" id="SM00719">
    <property type="entry name" value="Plus3"/>
    <property type="match status" value="1"/>
</dbReference>
<evidence type="ECO:0000313" key="3">
    <source>
        <dbReference type="EMBL" id="KAK9714484.1"/>
    </source>
</evidence>
<dbReference type="PANTHER" id="PTHR46851">
    <property type="entry name" value="OS01G0884500 PROTEIN"/>
    <property type="match status" value="1"/>
</dbReference>
<protein>
    <recommendedName>
        <fullName evidence="2">Plus3 domain-containing protein</fullName>
    </recommendedName>
</protein>
<evidence type="ECO:0000256" key="1">
    <source>
        <dbReference type="SAM" id="MobiDB-lite"/>
    </source>
</evidence>
<sequence>MRGCVKQPKKPMIHGFVNMKLVYLKRNLVESLSENYETFESNVMGSFVKVKVEPFDPKYPYQLLPVTGIKKAPGCENKTVLLQVSDLPDDVTMRMLSNDDLSLVGQPEVVDASNSEKDNNAENTNE</sequence>